<feature type="non-terminal residue" evidence="1">
    <location>
        <position position="132"/>
    </location>
</feature>
<feature type="non-terminal residue" evidence="1">
    <location>
        <position position="1"/>
    </location>
</feature>
<dbReference type="Proteomes" id="UP000799776">
    <property type="component" value="Unassembled WGS sequence"/>
</dbReference>
<dbReference type="EMBL" id="ML978711">
    <property type="protein sequence ID" value="KAF2091734.1"/>
    <property type="molecule type" value="Genomic_DNA"/>
</dbReference>
<evidence type="ECO:0000313" key="2">
    <source>
        <dbReference type="Proteomes" id="UP000799776"/>
    </source>
</evidence>
<dbReference type="OrthoDB" id="437457at2759"/>
<dbReference type="AlphaFoldDB" id="A0A9P4M3C8"/>
<evidence type="ECO:0000313" key="1">
    <source>
        <dbReference type="EMBL" id="KAF2091734.1"/>
    </source>
</evidence>
<protein>
    <submittedName>
        <fullName evidence="1">Uncharacterized protein</fullName>
    </submittedName>
</protein>
<proteinExistence type="predicted"/>
<organism evidence="1 2">
    <name type="scientific">Saccharata proteae CBS 121410</name>
    <dbReference type="NCBI Taxonomy" id="1314787"/>
    <lineage>
        <taxon>Eukaryota</taxon>
        <taxon>Fungi</taxon>
        <taxon>Dikarya</taxon>
        <taxon>Ascomycota</taxon>
        <taxon>Pezizomycotina</taxon>
        <taxon>Dothideomycetes</taxon>
        <taxon>Dothideomycetes incertae sedis</taxon>
        <taxon>Botryosphaeriales</taxon>
        <taxon>Saccharataceae</taxon>
        <taxon>Saccharata</taxon>
    </lineage>
</organism>
<name>A0A9P4M3C8_9PEZI</name>
<accession>A0A9P4M3C8</accession>
<keyword evidence="2" id="KW-1185">Reference proteome</keyword>
<gene>
    <name evidence="1" type="ORF">K490DRAFT_1777</name>
</gene>
<comment type="caution">
    <text evidence="1">The sequence shown here is derived from an EMBL/GenBank/DDBJ whole genome shotgun (WGS) entry which is preliminary data.</text>
</comment>
<sequence>ETVTGVRINCLGDRHTENKPAFEEVQVPVTHAVFTCPAAPITERIGIPIRAIKGPTNPAWREEFFDGIGLDHRSTGTTNSRATYLHLDCNSASNDFGWAPSYWQNKVGNVIAVRADKQPLLVGHLDAITRYC</sequence>
<reference evidence="1" key="1">
    <citation type="journal article" date="2020" name="Stud. Mycol.">
        <title>101 Dothideomycetes genomes: a test case for predicting lifestyles and emergence of pathogens.</title>
        <authorList>
            <person name="Haridas S."/>
            <person name="Albert R."/>
            <person name="Binder M."/>
            <person name="Bloem J."/>
            <person name="Labutti K."/>
            <person name="Salamov A."/>
            <person name="Andreopoulos B."/>
            <person name="Baker S."/>
            <person name="Barry K."/>
            <person name="Bills G."/>
            <person name="Bluhm B."/>
            <person name="Cannon C."/>
            <person name="Castanera R."/>
            <person name="Culley D."/>
            <person name="Daum C."/>
            <person name="Ezra D."/>
            <person name="Gonzalez J."/>
            <person name="Henrissat B."/>
            <person name="Kuo A."/>
            <person name="Liang C."/>
            <person name="Lipzen A."/>
            <person name="Lutzoni F."/>
            <person name="Magnuson J."/>
            <person name="Mondo S."/>
            <person name="Nolan M."/>
            <person name="Ohm R."/>
            <person name="Pangilinan J."/>
            <person name="Park H.-J."/>
            <person name="Ramirez L."/>
            <person name="Alfaro M."/>
            <person name="Sun H."/>
            <person name="Tritt A."/>
            <person name="Yoshinaga Y."/>
            <person name="Zwiers L.-H."/>
            <person name="Turgeon B."/>
            <person name="Goodwin S."/>
            <person name="Spatafora J."/>
            <person name="Crous P."/>
            <person name="Grigoriev I."/>
        </authorList>
    </citation>
    <scope>NUCLEOTIDE SEQUENCE</scope>
    <source>
        <strain evidence="1">CBS 121410</strain>
    </source>
</reference>